<dbReference type="EMBL" id="CACTIH010009858">
    <property type="protein sequence ID" value="CAA3033117.1"/>
    <property type="molecule type" value="Genomic_DNA"/>
</dbReference>
<keyword evidence="1" id="KW-0808">Transferase</keyword>
<evidence type="ECO:0000313" key="2">
    <source>
        <dbReference type="Proteomes" id="UP000594638"/>
    </source>
</evidence>
<accession>A0A8S0VP99</accession>
<protein>
    <submittedName>
        <fullName evidence="1">Probable aminotransferase ACS12</fullName>
    </submittedName>
</protein>
<keyword evidence="2" id="KW-1185">Reference proteome</keyword>
<proteinExistence type="predicted"/>
<dbReference type="OrthoDB" id="7042322at2759"/>
<gene>
    <name evidence="1" type="ORF">OLEA9_A041075</name>
</gene>
<comment type="caution">
    <text evidence="1">The sequence shown here is derived from an EMBL/GenBank/DDBJ whole genome shotgun (WGS) entry which is preliminary data.</text>
</comment>
<reference evidence="1 2" key="1">
    <citation type="submission" date="2019-12" db="EMBL/GenBank/DDBJ databases">
        <authorList>
            <person name="Alioto T."/>
            <person name="Alioto T."/>
            <person name="Gomez Garrido J."/>
        </authorList>
    </citation>
    <scope>NUCLEOTIDE SEQUENCE [LARGE SCALE GENOMIC DNA]</scope>
</reference>
<name>A0A8S0VP99_OLEEU</name>
<keyword evidence="1" id="KW-0032">Aminotransferase</keyword>
<dbReference type="GO" id="GO:0008483">
    <property type="term" value="F:transaminase activity"/>
    <property type="evidence" value="ECO:0007669"/>
    <property type="project" value="UniProtKB-KW"/>
</dbReference>
<dbReference type="AlphaFoldDB" id="A0A8S0VP99"/>
<dbReference type="Gramene" id="OE9A041075T1">
    <property type="protein sequence ID" value="OE9A041075C1"/>
    <property type="gene ID" value="OE9A041075"/>
</dbReference>
<dbReference type="Gene3D" id="3.90.1150.10">
    <property type="entry name" value="Aspartate Aminotransferase, domain 1"/>
    <property type="match status" value="1"/>
</dbReference>
<dbReference type="Proteomes" id="UP000594638">
    <property type="component" value="Unassembled WGS sequence"/>
</dbReference>
<sequence length="66" mass="7595">MHDLFVEGLRELGIESAKSSAGLCCWVDMSRLISPYNEKGELELWDKLSNIAKINKLVIIPRFRME</sequence>
<evidence type="ECO:0000313" key="1">
    <source>
        <dbReference type="EMBL" id="CAA3033117.1"/>
    </source>
</evidence>
<dbReference type="InterPro" id="IPR015422">
    <property type="entry name" value="PyrdxlP-dep_Trfase_small"/>
</dbReference>
<organism evidence="1 2">
    <name type="scientific">Olea europaea subsp. europaea</name>
    <dbReference type="NCBI Taxonomy" id="158383"/>
    <lineage>
        <taxon>Eukaryota</taxon>
        <taxon>Viridiplantae</taxon>
        <taxon>Streptophyta</taxon>
        <taxon>Embryophyta</taxon>
        <taxon>Tracheophyta</taxon>
        <taxon>Spermatophyta</taxon>
        <taxon>Magnoliopsida</taxon>
        <taxon>eudicotyledons</taxon>
        <taxon>Gunneridae</taxon>
        <taxon>Pentapetalae</taxon>
        <taxon>asterids</taxon>
        <taxon>lamiids</taxon>
        <taxon>Lamiales</taxon>
        <taxon>Oleaceae</taxon>
        <taxon>Oleeae</taxon>
        <taxon>Olea</taxon>
    </lineage>
</organism>